<evidence type="ECO:0000313" key="2">
    <source>
        <dbReference type="EMBL" id="REC47529.1"/>
    </source>
</evidence>
<evidence type="ECO:0000313" key="3">
    <source>
        <dbReference type="Proteomes" id="UP000256257"/>
    </source>
</evidence>
<proteinExistence type="predicted"/>
<keyword evidence="1" id="KW-0472">Membrane</keyword>
<dbReference type="RefSeq" id="WP_115928322.1">
    <property type="nucleotide sequence ID" value="NZ_QNVV01000008.1"/>
</dbReference>
<organism evidence="2 3">
    <name type="scientific">Chryseobacterium pennipullorum</name>
    <dbReference type="NCBI Taxonomy" id="2258963"/>
    <lineage>
        <taxon>Bacteria</taxon>
        <taxon>Pseudomonadati</taxon>
        <taxon>Bacteroidota</taxon>
        <taxon>Flavobacteriia</taxon>
        <taxon>Flavobacteriales</taxon>
        <taxon>Weeksellaceae</taxon>
        <taxon>Chryseobacterium group</taxon>
        <taxon>Chryseobacterium</taxon>
    </lineage>
</organism>
<dbReference type="OrthoDB" id="3193075at2"/>
<keyword evidence="1" id="KW-0812">Transmembrane</keyword>
<evidence type="ECO:0000256" key="1">
    <source>
        <dbReference type="SAM" id="Phobius"/>
    </source>
</evidence>
<reference evidence="2 3" key="1">
    <citation type="submission" date="2018-06" db="EMBL/GenBank/DDBJ databases">
        <title>Novel Chryseobacterium species.</title>
        <authorList>
            <person name="Newman J."/>
            <person name="Hugo C."/>
            <person name="Oosthuizen L."/>
            <person name="Charimba G."/>
        </authorList>
    </citation>
    <scope>NUCLEOTIDE SEQUENCE [LARGE SCALE GENOMIC DNA]</scope>
    <source>
        <strain evidence="2 3">7_F195</strain>
    </source>
</reference>
<feature type="transmembrane region" description="Helical" evidence="1">
    <location>
        <begin position="281"/>
        <end position="300"/>
    </location>
</feature>
<gene>
    <name evidence="2" type="ORF">DRF67_10835</name>
</gene>
<feature type="transmembrane region" description="Helical" evidence="1">
    <location>
        <begin position="97"/>
        <end position="123"/>
    </location>
</feature>
<feature type="transmembrane region" description="Helical" evidence="1">
    <location>
        <begin position="209"/>
        <end position="233"/>
    </location>
</feature>
<feature type="transmembrane region" description="Helical" evidence="1">
    <location>
        <begin position="129"/>
        <end position="148"/>
    </location>
</feature>
<feature type="transmembrane region" description="Helical" evidence="1">
    <location>
        <begin position="20"/>
        <end position="36"/>
    </location>
</feature>
<feature type="transmembrane region" description="Helical" evidence="1">
    <location>
        <begin position="240"/>
        <end position="258"/>
    </location>
</feature>
<evidence type="ECO:0008006" key="4">
    <source>
        <dbReference type="Google" id="ProtNLM"/>
    </source>
</evidence>
<name>A0A3D9B1Y1_9FLAO</name>
<comment type="caution">
    <text evidence="2">The sequence shown here is derived from an EMBL/GenBank/DDBJ whole genome shotgun (WGS) entry which is preliminary data.</text>
</comment>
<protein>
    <recommendedName>
        <fullName evidence="4">HPP family protein</fullName>
    </recommendedName>
</protein>
<keyword evidence="1" id="KW-1133">Transmembrane helix</keyword>
<accession>A0A3D9B1Y1</accession>
<dbReference type="EMBL" id="QNVV01000008">
    <property type="protein sequence ID" value="REC47529.1"/>
    <property type="molecule type" value="Genomic_DNA"/>
</dbReference>
<feature type="transmembrane region" description="Helical" evidence="1">
    <location>
        <begin position="169"/>
        <end position="189"/>
    </location>
</feature>
<sequence length="313" mass="35712">MLFTKYKIPDTYKEYVTKHVKAFSLIFLMLGTSFFVKSREIILPEMAALSIGSFIYLKDDWRRKPLHLFYLPSITAIIGFGINMLDISMVMKLIISLILVLAVLKIAENFLAPAIATGLLPIITNCSSWEFLASIFFFTFILGFSIFINKKNNPVNSINKSSAGKSIHLFTYLFITIVWFIICDMYEHMEMAAIPPIIVIAFENMTKTSYTITTLVTQIVAMSIASMIGFYCYNFFNQHIIISGAASFTLITLVLYTLKVKLPPAYAMAILPMILDRQTPVYFTTRTLIMSLTLFTLIYISKRLIENYSTHQK</sequence>
<dbReference type="AlphaFoldDB" id="A0A3D9B1Y1"/>
<feature type="transmembrane region" description="Helical" evidence="1">
    <location>
        <begin position="69"/>
        <end position="85"/>
    </location>
</feature>
<keyword evidence="3" id="KW-1185">Reference proteome</keyword>
<dbReference type="Proteomes" id="UP000256257">
    <property type="component" value="Unassembled WGS sequence"/>
</dbReference>